<accession>A0A8I3VYL9</accession>
<keyword evidence="1" id="KW-1133">Transmembrane helix</keyword>
<keyword evidence="1" id="KW-0812">Transmembrane</keyword>
<organism evidence="2 3">
    <name type="scientific">Callithrix jacchus</name>
    <name type="common">White-tufted-ear marmoset</name>
    <name type="synonym">Simia Jacchus</name>
    <dbReference type="NCBI Taxonomy" id="9483"/>
    <lineage>
        <taxon>Eukaryota</taxon>
        <taxon>Metazoa</taxon>
        <taxon>Chordata</taxon>
        <taxon>Craniata</taxon>
        <taxon>Vertebrata</taxon>
        <taxon>Euteleostomi</taxon>
        <taxon>Mammalia</taxon>
        <taxon>Eutheria</taxon>
        <taxon>Euarchontoglires</taxon>
        <taxon>Primates</taxon>
        <taxon>Haplorrhini</taxon>
        <taxon>Platyrrhini</taxon>
        <taxon>Cebidae</taxon>
        <taxon>Callitrichinae</taxon>
        <taxon>Callithrix</taxon>
        <taxon>Callithrix</taxon>
    </lineage>
</organism>
<dbReference type="Proteomes" id="UP000008225">
    <property type="component" value="Chromosome 18"/>
</dbReference>
<sequence length="122" mass="13505">VLSFILYSKDTSGLHTFIIVLKYYEFYCELSFIFFSYLVAFFLSHRQKSLLALSPLLKTHDGVSLLLPRLECNGAISAHCSLCLLGSGNSPASASRVAEIIGTRHHAQLIFCIFSRDGVSPC</sequence>
<evidence type="ECO:0000313" key="2">
    <source>
        <dbReference type="Ensembl" id="ENSCJAP00000079240.1"/>
    </source>
</evidence>
<dbReference type="PANTHER" id="PTHR12138:SF162">
    <property type="entry name" value="CHROMOSOME UNDETERMINED SCAFFOLD_275, WHOLE GENOME SHOTGUN SEQUENCE"/>
    <property type="match status" value="1"/>
</dbReference>
<reference evidence="2" key="3">
    <citation type="submission" date="2025-09" db="UniProtKB">
        <authorList>
            <consortium name="Ensembl"/>
        </authorList>
    </citation>
    <scope>IDENTIFICATION</scope>
</reference>
<dbReference type="AlphaFoldDB" id="A0A8I3VYL9"/>
<proteinExistence type="predicted"/>
<keyword evidence="1" id="KW-0472">Membrane</keyword>
<reference evidence="2 3" key="1">
    <citation type="submission" date="2009-03" db="EMBL/GenBank/DDBJ databases">
        <authorList>
            <person name="Warren W."/>
            <person name="Ye L."/>
            <person name="Minx P."/>
            <person name="Worley K."/>
            <person name="Gibbs R."/>
            <person name="Wilson R.K."/>
        </authorList>
    </citation>
    <scope>NUCLEOTIDE SEQUENCE [LARGE SCALE GENOMIC DNA]</scope>
</reference>
<name>A0A8I3VYL9_CALJA</name>
<dbReference type="Ensembl" id="ENSCJAT00000145531.1">
    <property type="protein sequence ID" value="ENSCJAP00000079240.1"/>
    <property type="gene ID" value="ENSCJAG00000083201.1"/>
</dbReference>
<protein>
    <submittedName>
        <fullName evidence="2">Uncharacterized protein</fullName>
    </submittedName>
</protein>
<dbReference type="PANTHER" id="PTHR12138">
    <property type="entry name" value="PRIMATE-EXPANDED PROTEIN FAMILY"/>
    <property type="match status" value="1"/>
</dbReference>
<reference evidence="2" key="2">
    <citation type="submission" date="2025-08" db="UniProtKB">
        <authorList>
            <consortium name="Ensembl"/>
        </authorList>
    </citation>
    <scope>IDENTIFICATION</scope>
</reference>
<evidence type="ECO:0000313" key="3">
    <source>
        <dbReference type="Proteomes" id="UP000008225"/>
    </source>
</evidence>
<evidence type="ECO:0000256" key="1">
    <source>
        <dbReference type="SAM" id="Phobius"/>
    </source>
</evidence>
<dbReference type="GeneTree" id="ENSGT00940000166898"/>
<keyword evidence="3" id="KW-1185">Reference proteome</keyword>
<feature type="transmembrane region" description="Helical" evidence="1">
    <location>
        <begin position="24"/>
        <end position="43"/>
    </location>
</feature>